<organism evidence="2 3">
    <name type="scientific">Prosthecomicrobium pneumaticum</name>
    <dbReference type="NCBI Taxonomy" id="81895"/>
    <lineage>
        <taxon>Bacteria</taxon>
        <taxon>Pseudomonadati</taxon>
        <taxon>Pseudomonadota</taxon>
        <taxon>Alphaproteobacteria</taxon>
        <taxon>Hyphomicrobiales</taxon>
        <taxon>Kaistiaceae</taxon>
        <taxon>Prosthecomicrobium</taxon>
    </lineage>
</organism>
<dbReference type="EMBL" id="JACHOO010000003">
    <property type="protein sequence ID" value="MBB5752439.1"/>
    <property type="molecule type" value="Genomic_DNA"/>
</dbReference>
<dbReference type="PANTHER" id="PTHR31527">
    <property type="entry name" value="RE64534P"/>
    <property type="match status" value="1"/>
</dbReference>
<evidence type="ECO:0000313" key="3">
    <source>
        <dbReference type="Proteomes" id="UP000523821"/>
    </source>
</evidence>
<accession>A0A7W9CVI6</accession>
<reference evidence="2 3" key="1">
    <citation type="submission" date="2020-08" db="EMBL/GenBank/DDBJ databases">
        <title>Genomic Encyclopedia of Type Strains, Phase IV (KMG-IV): sequencing the most valuable type-strain genomes for metagenomic binning, comparative biology and taxonomic classification.</title>
        <authorList>
            <person name="Goeker M."/>
        </authorList>
    </citation>
    <scope>NUCLEOTIDE SEQUENCE [LARGE SCALE GENOMIC DNA]</scope>
    <source>
        <strain evidence="2 3">DSM 16268</strain>
    </source>
</reference>
<sequence length="237" mass="26362">MSTTGYGYQALAPEQRDRFARLAAETDRRRTVLDRYVERERGFAFPVRSGEILRITCCDGPQVCDFNAFAADDPSEHFWSGRTRTLQGAHLSVGDRLWSTEPKMRPMFTIIADTVPHGALPFNAASHDLVYARCSASAWRLRFDRDMPNCNDNLTAALAAIGFPASHVHDAFNIFMTTGVDDRQRLFHLEPEARQGDYMELHAEMDTVVAVSCCPGGCSGPENKGLQVTVFAPLDAE</sequence>
<dbReference type="PANTHER" id="PTHR31527:SF0">
    <property type="entry name" value="RE64534P"/>
    <property type="match status" value="1"/>
</dbReference>
<evidence type="ECO:0000313" key="2">
    <source>
        <dbReference type="EMBL" id="MBB5752439.1"/>
    </source>
</evidence>
<evidence type="ECO:0000259" key="1">
    <source>
        <dbReference type="Pfam" id="PF09347"/>
    </source>
</evidence>
<dbReference type="InterPro" id="IPR018959">
    <property type="entry name" value="DUF1989"/>
</dbReference>
<dbReference type="RefSeq" id="WP_183854236.1">
    <property type="nucleotide sequence ID" value="NZ_JACHOO010000003.1"/>
</dbReference>
<dbReference type="AlphaFoldDB" id="A0A7W9CVI6"/>
<feature type="domain" description="DUF1989" evidence="1">
    <location>
        <begin position="37"/>
        <end position="208"/>
    </location>
</feature>
<protein>
    <recommendedName>
        <fullName evidence="1">DUF1989 domain-containing protein</fullName>
    </recommendedName>
</protein>
<comment type="caution">
    <text evidence="2">The sequence shown here is derived from an EMBL/GenBank/DDBJ whole genome shotgun (WGS) entry which is preliminary data.</text>
</comment>
<name>A0A7W9CVI6_9HYPH</name>
<dbReference type="Proteomes" id="UP000523821">
    <property type="component" value="Unassembled WGS sequence"/>
</dbReference>
<dbReference type="Pfam" id="PF09347">
    <property type="entry name" value="DUF1989"/>
    <property type="match status" value="1"/>
</dbReference>
<gene>
    <name evidence="2" type="ORF">GGQ63_001493</name>
</gene>
<keyword evidence="3" id="KW-1185">Reference proteome</keyword>
<proteinExistence type="predicted"/>